<dbReference type="EMBL" id="AP023359">
    <property type="protein sequence ID" value="BCJ67638.1"/>
    <property type="molecule type" value="Genomic_DNA"/>
</dbReference>
<evidence type="ECO:0000313" key="5">
    <source>
        <dbReference type="Proteomes" id="UP000680866"/>
    </source>
</evidence>
<evidence type="ECO:0000256" key="2">
    <source>
        <dbReference type="ARBA" id="ARBA00022898"/>
    </source>
</evidence>
<dbReference type="KEGG" id="pry:Prubr_46590"/>
<dbReference type="Pfam" id="PF00291">
    <property type="entry name" value="PALP"/>
    <property type="match status" value="1"/>
</dbReference>
<sequence length="352" mass="36104">MLTATVPDSYLRPEARGWRCRPAPGDVPGFHRALNGYRPTPLVELPALAAEAGVGRLFVKDESDRFGLPAFKILGASWAIRQALAARAGSRHAALVAATEGNHGRAVARVARMRRQPAHIFVPATISAASAAAIRSEGATVTTVPDGYDETVRRAAAYAVEDPSRLLIQDTAWPGYEQVPAWIVEGYSTLFHEVDAQLAAAGATPAALVGVPVGVGSLAQAAVVHHRSGPGRPAALLGVEPAVAGCVTTSLRAGALTEVPTGTTVLAGLNCGVPSSLAWPYLRDGLDAATTVSDDEAVRARADLAAHGVAAGASGAAPLAGLRAMRHRTDLGLTRASTVVLLSTDGAAGRPA</sequence>
<keyword evidence="2" id="KW-0663">Pyridoxal phosphate</keyword>
<proteinExistence type="predicted"/>
<dbReference type="AlphaFoldDB" id="A0A810N780"/>
<dbReference type="GO" id="GO:1901605">
    <property type="term" value="P:alpha-amino acid metabolic process"/>
    <property type="evidence" value="ECO:0007669"/>
    <property type="project" value="UniProtKB-ARBA"/>
</dbReference>
<dbReference type="InterPro" id="IPR001926">
    <property type="entry name" value="TrpB-like_PALP"/>
</dbReference>
<keyword evidence="4" id="KW-0456">Lyase</keyword>
<name>A0A810N780_9ACTN</name>
<protein>
    <submittedName>
        <fullName evidence="4">PLP-dependent lyase/thiolase</fullName>
    </submittedName>
</protein>
<comment type="cofactor">
    <cofactor evidence="1">
        <name>pyridoxal 5'-phosphate</name>
        <dbReference type="ChEBI" id="CHEBI:597326"/>
    </cofactor>
</comment>
<reference evidence="4" key="1">
    <citation type="submission" date="2020-08" db="EMBL/GenBank/DDBJ databases">
        <title>Whole genome shotgun sequence of Polymorphospora rubra NBRC 101157.</title>
        <authorList>
            <person name="Komaki H."/>
            <person name="Tamura T."/>
        </authorList>
    </citation>
    <scope>NUCLEOTIDE SEQUENCE</scope>
    <source>
        <strain evidence="4">NBRC 101157</strain>
    </source>
</reference>
<dbReference type="PANTHER" id="PTHR42937">
    <property type="match status" value="1"/>
</dbReference>
<dbReference type="InterPro" id="IPR036052">
    <property type="entry name" value="TrpB-like_PALP_sf"/>
</dbReference>
<feature type="domain" description="Tryptophan synthase beta chain-like PALP" evidence="3">
    <location>
        <begin position="35"/>
        <end position="345"/>
    </location>
</feature>
<organism evidence="4 5">
    <name type="scientific">Polymorphospora rubra</name>
    <dbReference type="NCBI Taxonomy" id="338584"/>
    <lineage>
        <taxon>Bacteria</taxon>
        <taxon>Bacillati</taxon>
        <taxon>Actinomycetota</taxon>
        <taxon>Actinomycetes</taxon>
        <taxon>Micromonosporales</taxon>
        <taxon>Micromonosporaceae</taxon>
        <taxon>Polymorphospora</taxon>
    </lineage>
</organism>
<evidence type="ECO:0000259" key="3">
    <source>
        <dbReference type="Pfam" id="PF00291"/>
    </source>
</evidence>
<keyword evidence="5" id="KW-1185">Reference proteome</keyword>
<dbReference type="Gene3D" id="3.40.50.1100">
    <property type="match status" value="2"/>
</dbReference>
<gene>
    <name evidence="4" type="ORF">Prubr_46590</name>
</gene>
<accession>A0A810N780</accession>
<dbReference type="SUPFAM" id="SSF53686">
    <property type="entry name" value="Tryptophan synthase beta subunit-like PLP-dependent enzymes"/>
    <property type="match status" value="1"/>
</dbReference>
<dbReference type="RefSeq" id="WP_212816945.1">
    <property type="nucleotide sequence ID" value="NZ_AP023359.1"/>
</dbReference>
<dbReference type="GO" id="GO:0016829">
    <property type="term" value="F:lyase activity"/>
    <property type="evidence" value="ECO:0007669"/>
    <property type="project" value="UniProtKB-KW"/>
</dbReference>
<dbReference type="PANTHER" id="PTHR42937:SF1">
    <property type="entry name" value="DIAMINOPROPIONATE AMMONIA-LYASE"/>
    <property type="match status" value="1"/>
</dbReference>
<dbReference type="Proteomes" id="UP000680866">
    <property type="component" value="Chromosome"/>
</dbReference>
<evidence type="ECO:0000256" key="1">
    <source>
        <dbReference type="ARBA" id="ARBA00001933"/>
    </source>
</evidence>
<evidence type="ECO:0000313" key="4">
    <source>
        <dbReference type="EMBL" id="BCJ67638.1"/>
    </source>
</evidence>